<dbReference type="PANTHER" id="PTHR14725">
    <property type="entry name" value="RIBOSOME-BINDING FACTOR A, MITOCHONDRIAL-RELATED"/>
    <property type="match status" value="1"/>
</dbReference>
<sequence length="432" mass="49934">MIDPIIFIKHGSSSRVSSAARNGGETLQSLKHLSSHLPRSRGKKVRRKKRSQNLFEKTSLLNLVTMAMFLQRVCRRIPGASCRAFHTTEECEKEDIGVYRQARMIKKLMTGSNRPKRKFFNVDQTPAKQFTELQFLESKGSSYKRTYSNRSKQRVKVLNVLFVEQITSLLSTGEVEKELRKTGGILRHQLSQLRVIGIVPPIIFLKDPIEDRMNQVELALSKCDFGEDHVPVDLGTSVKAMQPFPMYSSAGKKLDLNLESMENHDEEVLSDDDSETRDGRKKRNEKLREEEILNQSLDNILEGPPMRQDILGLDRDAIMEKILKTSQRSKKPPKEYIPILSVPPEGTDAMEKDRTMLQSSSDRRKEFLKFLNQMRVEKKREAQRSSSATSEKEFQDLLNRERLEKEYAAIYEHEEEEFEDYVDEVYDSKKSP</sequence>
<dbReference type="OrthoDB" id="418445at2759"/>
<evidence type="ECO:0000256" key="1">
    <source>
        <dbReference type="SAM" id="MobiDB-lite"/>
    </source>
</evidence>
<feature type="region of interest" description="Disordered" evidence="1">
    <location>
        <begin position="263"/>
        <end position="287"/>
    </location>
</feature>
<dbReference type="EMBL" id="CAJVCH010453818">
    <property type="protein sequence ID" value="CAG7819584.1"/>
    <property type="molecule type" value="Genomic_DNA"/>
</dbReference>
<organism evidence="2 3">
    <name type="scientific">Allacma fusca</name>
    <dbReference type="NCBI Taxonomy" id="39272"/>
    <lineage>
        <taxon>Eukaryota</taxon>
        <taxon>Metazoa</taxon>
        <taxon>Ecdysozoa</taxon>
        <taxon>Arthropoda</taxon>
        <taxon>Hexapoda</taxon>
        <taxon>Collembola</taxon>
        <taxon>Symphypleona</taxon>
        <taxon>Sminthuridae</taxon>
        <taxon>Allacma</taxon>
    </lineage>
</organism>
<dbReference type="InterPro" id="IPR039212">
    <property type="entry name" value="RBFA_mitochondrial"/>
</dbReference>
<evidence type="ECO:0000313" key="2">
    <source>
        <dbReference type="EMBL" id="CAG7819584.1"/>
    </source>
</evidence>
<accession>A0A8J2PNM7</accession>
<reference evidence="2" key="1">
    <citation type="submission" date="2021-06" db="EMBL/GenBank/DDBJ databases">
        <authorList>
            <person name="Hodson N. C."/>
            <person name="Mongue J. A."/>
            <person name="Jaron S. K."/>
        </authorList>
    </citation>
    <scope>NUCLEOTIDE SEQUENCE</scope>
</reference>
<evidence type="ECO:0000313" key="3">
    <source>
        <dbReference type="Proteomes" id="UP000708208"/>
    </source>
</evidence>
<proteinExistence type="predicted"/>
<dbReference type="AlphaFoldDB" id="A0A8J2PNM7"/>
<protein>
    <submittedName>
        <fullName evidence="2">Uncharacterized protein</fullName>
    </submittedName>
</protein>
<feature type="region of interest" description="Disordered" evidence="1">
    <location>
        <begin position="326"/>
        <end position="347"/>
    </location>
</feature>
<name>A0A8J2PNM7_9HEXA</name>
<keyword evidence="3" id="KW-1185">Reference proteome</keyword>
<feature type="region of interest" description="Disordered" evidence="1">
    <location>
        <begin position="378"/>
        <end position="398"/>
    </location>
</feature>
<dbReference type="PANTHER" id="PTHR14725:SF0">
    <property type="entry name" value="RIBOSOME-BINDING FACTOR A, MITOCHONDRIAL-RELATED"/>
    <property type="match status" value="1"/>
</dbReference>
<dbReference type="Proteomes" id="UP000708208">
    <property type="component" value="Unassembled WGS sequence"/>
</dbReference>
<comment type="caution">
    <text evidence="2">The sequence shown here is derived from an EMBL/GenBank/DDBJ whole genome shotgun (WGS) entry which is preliminary data.</text>
</comment>
<gene>
    <name evidence="2" type="ORF">AFUS01_LOCUS30021</name>
</gene>